<sequence length="121" mass="14161">MGTRSYTLSRAAARELRTQLSTALETEHEFVRTRGTYRADGTYVITRRGVTSSGHRKVFDDFETLSRRFRDLPETFTANDIDWPGVSGRRRHLCCWHFLEHPQFPCQLVTRQPLTVTKTNW</sequence>
<reference evidence="1 2" key="1">
    <citation type="submission" date="2022-09" db="EMBL/GenBank/DDBJ databases">
        <title>Enrichment on poylsaccharides allowed isolation of novel metabolic and taxonomic groups of Haloarchaea.</title>
        <authorList>
            <person name="Sorokin D.Y."/>
            <person name="Elcheninov A.G."/>
            <person name="Khizhniak T.V."/>
            <person name="Kolganova T.V."/>
            <person name="Kublanov I.V."/>
        </authorList>
    </citation>
    <scope>NUCLEOTIDE SEQUENCE [LARGE SCALE GENOMIC DNA]</scope>
    <source>
        <strain evidence="1 2">AArc-curdl1</strain>
    </source>
</reference>
<name>A0AAP2ZAU3_9EURY</name>
<dbReference type="EMBL" id="JAOPJZ010000014">
    <property type="protein sequence ID" value="MCU4753165.1"/>
    <property type="molecule type" value="Genomic_DNA"/>
</dbReference>
<dbReference type="Pfam" id="PF24372">
    <property type="entry name" value="DUF7528"/>
    <property type="match status" value="1"/>
</dbReference>
<accession>A0AAP2ZAU3</accession>
<dbReference type="AlphaFoldDB" id="A0AAP2ZAU3"/>
<dbReference type="InterPro" id="IPR055950">
    <property type="entry name" value="DUF7528"/>
</dbReference>
<comment type="caution">
    <text evidence="1">The sequence shown here is derived from an EMBL/GenBank/DDBJ whole genome shotgun (WGS) entry which is preliminary data.</text>
</comment>
<dbReference type="Proteomes" id="UP001321047">
    <property type="component" value="Unassembled WGS sequence"/>
</dbReference>
<keyword evidence="2" id="KW-1185">Reference proteome</keyword>
<evidence type="ECO:0000313" key="1">
    <source>
        <dbReference type="EMBL" id="MCU4753165.1"/>
    </source>
</evidence>
<dbReference type="RefSeq" id="WP_342809489.1">
    <property type="nucleotide sequence ID" value="NZ_JAOPJZ010000014.1"/>
</dbReference>
<proteinExistence type="predicted"/>
<organism evidence="1 2">
    <name type="scientific">Natronosalvus hydrolyticus</name>
    <dbReference type="NCBI Taxonomy" id="2979988"/>
    <lineage>
        <taxon>Archaea</taxon>
        <taxon>Methanobacteriati</taxon>
        <taxon>Methanobacteriota</taxon>
        <taxon>Stenosarchaea group</taxon>
        <taxon>Halobacteria</taxon>
        <taxon>Halobacteriales</taxon>
        <taxon>Natrialbaceae</taxon>
        <taxon>Natronosalvus</taxon>
    </lineage>
</organism>
<protein>
    <submittedName>
        <fullName evidence="1">Uncharacterized protein</fullName>
    </submittedName>
</protein>
<gene>
    <name evidence="1" type="ORF">OB919_14465</name>
</gene>
<evidence type="ECO:0000313" key="2">
    <source>
        <dbReference type="Proteomes" id="UP001321047"/>
    </source>
</evidence>